<organism evidence="2 3">
    <name type="scientific">Vitrella brassicaformis (strain CCMP3155)</name>
    <dbReference type="NCBI Taxonomy" id="1169540"/>
    <lineage>
        <taxon>Eukaryota</taxon>
        <taxon>Sar</taxon>
        <taxon>Alveolata</taxon>
        <taxon>Colpodellida</taxon>
        <taxon>Vitrellaceae</taxon>
        <taxon>Vitrella</taxon>
    </lineage>
</organism>
<evidence type="ECO:0000313" key="2">
    <source>
        <dbReference type="EMBL" id="CEM08773.1"/>
    </source>
</evidence>
<keyword evidence="3" id="KW-1185">Reference proteome</keyword>
<dbReference type="Proteomes" id="UP000041254">
    <property type="component" value="Unassembled WGS sequence"/>
</dbReference>
<dbReference type="InParanoid" id="A0A0G4F8A8"/>
<dbReference type="PhylomeDB" id="A0A0G4F8A8"/>
<feature type="transmembrane region" description="Helical" evidence="1">
    <location>
        <begin position="106"/>
        <end position="127"/>
    </location>
</feature>
<dbReference type="VEuPathDB" id="CryptoDB:Vbra_4196"/>
<evidence type="ECO:0000256" key="1">
    <source>
        <dbReference type="SAM" id="Phobius"/>
    </source>
</evidence>
<feature type="transmembrane region" description="Helical" evidence="1">
    <location>
        <begin position="12"/>
        <end position="31"/>
    </location>
</feature>
<gene>
    <name evidence="2" type="ORF">Vbra_4196</name>
</gene>
<keyword evidence="1" id="KW-0812">Transmembrane</keyword>
<proteinExistence type="predicted"/>
<sequence>MIAAIDVLSAHTLRIGAILELTGVIFLHSLFLTGCTSPLFDVYAASMTGQPVDDYEEKMKAAIAAVRHWSLPSLYGQVPWMTGALFILGFQVKLTADPWLSSRHRLFRLGIGVLQIGAFLDVTWNLVNLAEWVIAVNYVKASDATITALIEGGFFWWPEMLYVSFLSLAVLLYGVSFMLLDVHHPEGGSTCLAWTLLVSWTLTGTTAFLRLLVPPSLAALSVVVAIDTAWPLFLILSLVLTVVWSFLFEPAVNRGIYAEAGGADDYGPEHTPPRHCWAAIRRI</sequence>
<dbReference type="EMBL" id="CDMY01000386">
    <property type="protein sequence ID" value="CEM08773.1"/>
    <property type="molecule type" value="Genomic_DNA"/>
</dbReference>
<feature type="transmembrane region" description="Helical" evidence="1">
    <location>
        <begin position="192"/>
        <end position="213"/>
    </location>
</feature>
<feature type="transmembrane region" description="Helical" evidence="1">
    <location>
        <begin position="160"/>
        <end position="180"/>
    </location>
</feature>
<accession>A0A0G4F8A8</accession>
<feature type="transmembrane region" description="Helical" evidence="1">
    <location>
        <begin position="74"/>
        <end position="94"/>
    </location>
</feature>
<dbReference type="Pfam" id="PF11677">
    <property type="entry name" value="DUF3273"/>
    <property type="match status" value="1"/>
</dbReference>
<dbReference type="AlphaFoldDB" id="A0A0G4F8A8"/>
<name>A0A0G4F8A8_VITBC</name>
<keyword evidence="1" id="KW-0472">Membrane</keyword>
<feature type="transmembrane region" description="Helical" evidence="1">
    <location>
        <begin position="219"/>
        <end position="247"/>
    </location>
</feature>
<reference evidence="2 3" key="1">
    <citation type="submission" date="2014-11" db="EMBL/GenBank/DDBJ databases">
        <authorList>
            <person name="Zhu J."/>
            <person name="Qi W."/>
            <person name="Song R."/>
        </authorList>
    </citation>
    <scope>NUCLEOTIDE SEQUENCE [LARGE SCALE GENOMIC DNA]</scope>
</reference>
<protein>
    <submittedName>
        <fullName evidence="2">Uncharacterized protein</fullName>
    </submittedName>
</protein>
<dbReference type="InterPro" id="IPR021691">
    <property type="entry name" value="DUF3273"/>
</dbReference>
<evidence type="ECO:0000313" key="3">
    <source>
        <dbReference type="Proteomes" id="UP000041254"/>
    </source>
</evidence>
<keyword evidence="1" id="KW-1133">Transmembrane helix</keyword>